<dbReference type="EMBL" id="JACHVX010000005">
    <property type="protein sequence ID" value="MBB2924445.1"/>
    <property type="molecule type" value="Genomic_DNA"/>
</dbReference>
<accession>A0A7W4YBZ0</accession>
<reference evidence="1 2" key="2">
    <citation type="submission" date="2020-08" db="EMBL/GenBank/DDBJ databases">
        <authorList>
            <person name="Partida-Martinez L."/>
            <person name="Huntemann M."/>
            <person name="Clum A."/>
            <person name="Wang J."/>
            <person name="Palaniappan K."/>
            <person name="Ritter S."/>
            <person name="Chen I.-M."/>
            <person name="Stamatis D."/>
            <person name="Reddy T."/>
            <person name="O'Malley R."/>
            <person name="Daum C."/>
            <person name="Shapiro N."/>
            <person name="Ivanova N."/>
            <person name="Kyrpides N."/>
            <person name="Woyke T."/>
        </authorList>
    </citation>
    <scope>NUCLEOTIDE SEQUENCE [LARGE SCALE GENOMIC DNA]</scope>
    <source>
        <strain evidence="1 2">RAS26</strain>
    </source>
</reference>
<dbReference type="AlphaFoldDB" id="A0A7W4YBZ0"/>
<dbReference type="Proteomes" id="UP000518206">
    <property type="component" value="Unassembled WGS sequence"/>
</dbReference>
<name>A0A7W4YBZ0_9CELL</name>
<organism evidence="1 2">
    <name type="scientific">Cellulomonas cellasea</name>
    <dbReference type="NCBI Taxonomy" id="43670"/>
    <lineage>
        <taxon>Bacteria</taxon>
        <taxon>Bacillati</taxon>
        <taxon>Actinomycetota</taxon>
        <taxon>Actinomycetes</taxon>
        <taxon>Micrococcales</taxon>
        <taxon>Cellulomonadaceae</taxon>
        <taxon>Cellulomonas</taxon>
    </lineage>
</organism>
<evidence type="ECO:0000313" key="2">
    <source>
        <dbReference type="Proteomes" id="UP000518206"/>
    </source>
</evidence>
<sequence>MAAALLRDHARWGVGPVVAVCPSDALLDEPDPWLVLHEAAPAL</sequence>
<proteinExistence type="predicted"/>
<comment type="caution">
    <text evidence="1">The sequence shown here is derived from an EMBL/GenBank/DDBJ whole genome shotgun (WGS) entry which is preliminary data.</text>
</comment>
<gene>
    <name evidence="1" type="ORF">FHR80_003378</name>
</gene>
<dbReference type="RefSeq" id="WP_260176891.1">
    <property type="nucleotide sequence ID" value="NZ_JACHVX010000005.1"/>
</dbReference>
<protein>
    <submittedName>
        <fullName evidence="1">Uncharacterized protein</fullName>
    </submittedName>
</protein>
<reference evidence="1 2" key="1">
    <citation type="submission" date="2020-08" db="EMBL/GenBank/DDBJ databases">
        <title>The Agave Microbiome: Exploring the role of microbial communities in plant adaptations to desert environments.</title>
        <authorList>
            <person name="Partida-Martinez L.P."/>
        </authorList>
    </citation>
    <scope>NUCLEOTIDE SEQUENCE [LARGE SCALE GENOMIC DNA]</scope>
    <source>
        <strain evidence="1 2">RAS26</strain>
    </source>
</reference>
<evidence type="ECO:0000313" key="1">
    <source>
        <dbReference type="EMBL" id="MBB2924445.1"/>
    </source>
</evidence>